<feature type="region of interest" description="Disordered" evidence="6">
    <location>
        <begin position="593"/>
        <end position="651"/>
    </location>
</feature>
<feature type="region of interest" description="Disordered" evidence="6">
    <location>
        <begin position="57"/>
        <end position="165"/>
    </location>
</feature>
<organism evidence="9 10">
    <name type="scientific">Citrullus colocynthis</name>
    <name type="common">colocynth</name>
    <dbReference type="NCBI Taxonomy" id="252529"/>
    <lineage>
        <taxon>Eukaryota</taxon>
        <taxon>Viridiplantae</taxon>
        <taxon>Streptophyta</taxon>
        <taxon>Embryophyta</taxon>
        <taxon>Tracheophyta</taxon>
        <taxon>Spermatophyta</taxon>
        <taxon>Magnoliopsida</taxon>
        <taxon>eudicotyledons</taxon>
        <taxon>Gunneridae</taxon>
        <taxon>Pentapetalae</taxon>
        <taxon>rosids</taxon>
        <taxon>fabids</taxon>
        <taxon>Cucurbitales</taxon>
        <taxon>Cucurbitaceae</taxon>
        <taxon>Benincaseae</taxon>
        <taxon>Citrullus</taxon>
    </lineage>
</organism>
<proteinExistence type="predicted"/>
<feature type="coiled-coil region" evidence="5">
    <location>
        <begin position="185"/>
        <end position="212"/>
    </location>
</feature>
<dbReference type="InterPro" id="IPR036427">
    <property type="entry name" value="Bromodomain-like_sf"/>
</dbReference>
<dbReference type="CDD" id="cd05506">
    <property type="entry name" value="Bromo_plant1"/>
    <property type="match status" value="1"/>
</dbReference>
<dbReference type="InterPro" id="IPR038336">
    <property type="entry name" value="NET_sf"/>
</dbReference>
<evidence type="ECO:0000313" key="9">
    <source>
        <dbReference type="EMBL" id="CAK9309560.1"/>
    </source>
</evidence>
<dbReference type="PANTHER" id="PTHR45926">
    <property type="entry name" value="OSJNBA0053K19.4 PROTEIN"/>
    <property type="match status" value="1"/>
</dbReference>
<dbReference type="SUPFAM" id="SSF47370">
    <property type="entry name" value="Bromodomain"/>
    <property type="match status" value="1"/>
</dbReference>
<feature type="domain" description="Bromo" evidence="7">
    <location>
        <begin position="342"/>
        <end position="414"/>
    </location>
</feature>
<feature type="compositionally biased region" description="Polar residues" evidence="6">
    <location>
        <begin position="155"/>
        <end position="164"/>
    </location>
</feature>
<feature type="compositionally biased region" description="Basic and acidic residues" evidence="6">
    <location>
        <begin position="466"/>
        <end position="485"/>
    </location>
</feature>
<dbReference type="EMBL" id="OZ021735">
    <property type="protein sequence ID" value="CAK9309560.1"/>
    <property type="molecule type" value="Genomic_DNA"/>
</dbReference>
<gene>
    <name evidence="9" type="ORF">CITCOLO1_LOCUS1142</name>
</gene>
<feature type="compositionally biased region" description="Polar residues" evidence="6">
    <location>
        <begin position="139"/>
        <end position="148"/>
    </location>
</feature>
<keyword evidence="5" id="KW-0175">Coiled coil</keyword>
<dbReference type="PROSITE" id="PS51525">
    <property type="entry name" value="NET"/>
    <property type="match status" value="1"/>
</dbReference>
<keyword evidence="1" id="KW-0805">Transcription regulation</keyword>
<evidence type="ECO:0000256" key="2">
    <source>
        <dbReference type="ARBA" id="ARBA00023117"/>
    </source>
</evidence>
<keyword evidence="2 4" id="KW-0103">Bromodomain</keyword>
<dbReference type="InterPro" id="IPR001487">
    <property type="entry name" value="Bromodomain"/>
</dbReference>
<feature type="domain" description="NET" evidence="8">
    <location>
        <begin position="502"/>
        <end position="583"/>
    </location>
</feature>
<accession>A0ABP0XS75</accession>
<evidence type="ECO:0000259" key="7">
    <source>
        <dbReference type="PROSITE" id="PS50014"/>
    </source>
</evidence>
<dbReference type="Gene3D" id="1.20.920.10">
    <property type="entry name" value="Bromodomain-like"/>
    <property type="match status" value="1"/>
</dbReference>
<feature type="compositionally biased region" description="Basic and acidic residues" evidence="6">
    <location>
        <begin position="59"/>
        <end position="71"/>
    </location>
</feature>
<protein>
    <recommendedName>
        <fullName evidence="11">Transcription factor GTE4-like</fullName>
    </recommendedName>
</protein>
<evidence type="ECO:0000259" key="8">
    <source>
        <dbReference type="PROSITE" id="PS51525"/>
    </source>
</evidence>
<feature type="compositionally biased region" description="Low complexity" evidence="6">
    <location>
        <begin position="633"/>
        <end position="651"/>
    </location>
</feature>
<evidence type="ECO:0000256" key="4">
    <source>
        <dbReference type="PROSITE-ProRule" id="PRU00035"/>
    </source>
</evidence>
<dbReference type="InterPro" id="IPR037377">
    <property type="entry name" value="GTE_bromo"/>
</dbReference>
<keyword evidence="10" id="KW-1185">Reference proteome</keyword>
<feature type="region of interest" description="Disordered" evidence="6">
    <location>
        <begin position="452"/>
        <end position="523"/>
    </location>
</feature>
<feature type="compositionally biased region" description="Low complexity" evidence="6">
    <location>
        <begin position="72"/>
        <end position="99"/>
    </location>
</feature>
<dbReference type="PROSITE" id="PS50014">
    <property type="entry name" value="BROMODOMAIN_2"/>
    <property type="match status" value="1"/>
</dbReference>
<evidence type="ECO:0000313" key="10">
    <source>
        <dbReference type="Proteomes" id="UP001642487"/>
    </source>
</evidence>
<feature type="compositionally biased region" description="Basic and acidic residues" evidence="6">
    <location>
        <begin position="504"/>
        <end position="519"/>
    </location>
</feature>
<dbReference type="Pfam" id="PF17035">
    <property type="entry name" value="BET"/>
    <property type="match status" value="1"/>
</dbReference>
<name>A0ABP0XS75_9ROSI</name>
<evidence type="ECO:0000256" key="6">
    <source>
        <dbReference type="SAM" id="MobiDB-lite"/>
    </source>
</evidence>
<evidence type="ECO:0008006" key="11">
    <source>
        <dbReference type="Google" id="ProtNLM"/>
    </source>
</evidence>
<evidence type="ECO:0000256" key="1">
    <source>
        <dbReference type="ARBA" id="ARBA00023015"/>
    </source>
</evidence>
<dbReference type="InterPro" id="IPR027353">
    <property type="entry name" value="NET_dom"/>
</dbReference>
<sequence length="756" mass="84264">MASGPTVGEGGVGDGVGEKQRYVESKVYTRKAFRGQRKNNNNNTNSIADVATATTSAVENKEDNDNNRNKETATATATAPTTAATTTASTNDNNDANVNSSINHDKGNNLAEPLPSTTVKEDKNTTQQQLISRFDAASDDSSCLNRQQVAAGDAVQSTRDQPSGNGVMEVAVENQNNNDLESKSKQEMRQLRRKLESDLEMVRDVLKRIEAKQGELSESGNFHGTANEGMDKVGGDKQIHPEVAAVRVPREPSRPLNKLSVSVLENSQGVSDYVEKEKRTPKANQFYRNSEFILGKDKLPPAESNKKAKMNIKKPGGGEIAHGFGMGSKFFKSCSALLEKLIKHKYGWVFDAPVDVQGLGLHDYYTIIKHPMDLGTVKSRLNKNWYKSPKEFAEDVRLTFRNAMTYNPKGQDVHVMAEQLLTIFEDRWVIIEADYNREMRFGLDYGAALSTPTSRKARLPPPPPLDMKRILERSESTTYRLDSKNRPLSATPSSRTPAPKKPKAKDPHKRDMTYEEKQKLSSNLQNLPSEKLDAILQIIKKRNSNIFQDDEEIEVDIDSVDAETLWELDRFVTNYKKSLSKNKRKAELALRARADDEHNTAQKAPVVMEVPKETKEDENIVSSSVPVQGQGNSRSRSSSSSSSSSDSGSSSSGTTILVLDHHFLSEVIPIIYFCIPEARFLIQIVKVLQHLDLILGLKGLQIFFRQMSNLLKSSAVYFRWKEPSAFLIKIQIVVVHGLERRLEVNDSWSASGKLSF</sequence>
<dbReference type="Gene3D" id="1.20.1270.220">
    <property type="match status" value="1"/>
</dbReference>
<keyword evidence="3" id="KW-0804">Transcription</keyword>
<dbReference type="PRINTS" id="PR00503">
    <property type="entry name" value="BROMODOMAIN"/>
</dbReference>
<dbReference type="SMART" id="SM00297">
    <property type="entry name" value="BROMO"/>
    <property type="match status" value="1"/>
</dbReference>
<dbReference type="Pfam" id="PF00439">
    <property type="entry name" value="Bromodomain"/>
    <property type="match status" value="1"/>
</dbReference>
<evidence type="ECO:0000256" key="3">
    <source>
        <dbReference type="ARBA" id="ARBA00023163"/>
    </source>
</evidence>
<reference evidence="9 10" key="1">
    <citation type="submission" date="2024-03" db="EMBL/GenBank/DDBJ databases">
        <authorList>
            <person name="Gkanogiannis A."/>
            <person name="Becerra Lopez-Lavalle L."/>
        </authorList>
    </citation>
    <scope>NUCLEOTIDE SEQUENCE [LARGE SCALE GENOMIC DNA]</scope>
</reference>
<evidence type="ECO:0000256" key="5">
    <source>
        <dbReference type="SAM" id="Coils"/>
    </source>
</evidence>
<dbReference type="Proteomes" id="UP001642487">
    <property type="component" value="Chromosome 1"/>
</dbReference>
<feature type="region of interest" description="Disordered" evidence="6">
    <location>
        <begin position="1"/>
        <end position="22"/>
    </location>
</feature>
<feature type="compositionally biased region" description="Polar residues" evidence="6">
    <location>
        <begin position="620"/>
        <end position="632"/>
    </location>
</feature>